<evidence type="ECO:0000313" key="2">
    <source>
        <dbReference type="Proteomes" id="UP000075683"/>
    </source>
</evidence>
<accession>A0A150M3Q7</accession>
<evidence type="ECO:0000313" key="1">
    <source>
        <dbReference type="EMBL" id="KYD19234.1"/>
    </source>
</evidence>
<reference evidence="1 2" key="1">
    <citation type="submission" date="2016-01" db="EMBL/GenBank/DDBJ databases">
        <title>Draft Genome Sequences of Seven Thermophilic Sporeformers Isolated from Foods.</title>
        <authorList>
            <person name="Berendsen E.M."/>
            <person name="Wells-Bennik M.H."/>
            <person name="Krawcyk A.O."/>
            <person name="De Jong A."/>
            <person name="Holsappel S."/>
            <person name="Eijlander R.T."/>
            <person name="Kuipers O.P."/>
        </authorList>
    </citation>
    <scope>NUCLEOTIDE SEQUENCE [LARGE SCALE GENOMIC DNA]</scope>
    <source>
        <strain evidence="1 2">B4135</strain>
    </source>
</reference>
<comment type="caution">
    <text evidence="1">The sequence shown here is derived from an EMBL/GenBank/DDBJ whole genome shotgun (WGS) entry which is preliminary data.</text>
</comment>
<name>A0A150M3Q7_9BACI</name>
<protein>
    <submittedName>
        <fullName evidence="1">Uncharacterized protein</fullName>
    </submittedName>
</protein>
<proteinExistence type="predicted"/>
<gene>
    <name evidence="1" type="ORF">B4135_2158</name>
</gene>
<dbReference type="Proteomes" id="UP000075683">
    <property type="component" value="Unassembled WGS sequence"/>
</dbReference>
<organism evidence="1 2">
    <name type="scientific">Caldibacillus debilis</name>
    <dbReference type="NCBI Taxonomy" id="301148"/>
    <lineage>
        <taxon>Bacteria</taxon>
        <taxon>Bacillati</taxon>
        <taxon>Bacillota</taxon>
        <taxon>Bacilli</taxon>
        <taxon>Bacillales</taxon>
        <taxon>Bacillaceae</taxon>
        <taxon>Caldibacillus</taxon>
    </lineage>
</organism>
<sequence length="45" mass="4999">MAVSIQAAFLANRRNSFADTLFNEKGQSSFSIFAKNTSDEMVQKP</sequence>
<dbReference type="AlphaFoldDB" id="A0A150M3Q7"/>
<dbReference type="EMBL" id="LQYT01000043">
    <property type="protein sequence ID" value="KYD19234.1"/>
    <property type="molecule type" value="Genomic_DNA"/>
</dbReference>